<protein>
    <submittedName>
        <fullName evidence="2">SFRICE_017839</fullName>
    </submittedName>
</protein>
<organism evidence="2">
    <name type="scientific">Spodoptera frugiperda</name>
    <name type="common">Fall armyworm</name>
    <dbReference type="NCBI Taxonomy" id="7108"/>
    <lineage>
        <taxon>Eukaryota</taxon>
        <taxon>Metazoa</taxon>
        <taxon>Ecdysozoa</taxon>
        <taxon>Arthropoda</taxon>
        <taxon>Hexapoda</taxon>
        <taxon>Insecta</taxon>
        <taxon>Pterygota</taxon>
        <taxon>Neoptera</taxon>
        <taxon>Endopterygota</taxon>
        <taxon>Lepidoptera</taxon>
        <taxon>Glossata</taxon>
        <taxon>Ditrysia</taxon>
        <taxon>Noctuoidea</taxon>
        <taxon>Noctuidae</taxon>
        <taxon>Amphipyrinae</taxon>
        <taxon>Spodoptera</taxon>
    </lineage>
</organism>
<sequence>MILTHILSTLMVMTALAMFVKSNKTEPKTEAEDNKVFLITGVAVFVQWNYTDKENMGGLLSYIRWGGDPDEVNAISGLTRREVNLIQKSWAPVNADKAANGAELLRR</sequence>
<evidence type="ECO:0000256" key="1">
    <source>
        <dbReference type="SAM" id="SignalP"/>
    </source>
</evidence>
<name>A0A2H1WHR9_SPOFR</name>
<evidence type="ECO:0000313" key="2">
    <source>
        <dbReference type="EMBL" id="SOQ52620.1"/>
    </source>
</evidence>
<reference evidence="2" key="1">
    <citation type="submission" date="2016-07" db="EMBL/GenBank/DDBJ databases">
        <authorList>
            <person name="Bretaudeau A."/>
        </authorList>
    </citation>
    <scope>NUCLEOTIDE SEQUENCE</scope>
    <source>
        <strain evidence="2">Rice</strain>
        <tissue evidence="2">Whole body</tissue>
    </source>
</reference>
<feature type="signal peptide" evidence="1">
    <location>
        <begin position="1"/>
        <end position="17"/>
    </location>
</feature>
<dbReference type="EMBL" id="ODYU01008750">
    <property type="protein sequence ID" value="SOQ52620.1"/>
    <property type="molecule type" value="Genomic_DNA"/>
</dbReference>
<dbReference type="AlphaFoldDB" id="A0A2H1WHR9"/>
<gene>
    <name evidence="2" type="ORF">SFRICE_017839</name>
</gene>
<feature type="chain" id="PRO_5013843551" evidence="1">
    <location>
        <begin position="18"/>
        <end position="107"/>
    </location>
</feature>
<accession>A0A2H1WHR9</accession>
<proteinExistence type="predicted"/>
<keyword evidence="1" id="KW-0732">Signal</keyword>